<keyword evidence="5" id="KW-1278">Translocase</keyword>
<feature type="transmembrane region" description="Helical" evidence="5">
    <location>
        <begin position="274"/>
        <end position="294"/>
    </location>
</feature>
<evidence type="ECO:0000256" key="1">
    <source>
        <dbReference type="ARBA" id="ARBA00004127"/>
    </source>
</evidence>
<evidence type="ECO:0000256" key="6">
    <source>
        <dbReference type="RuleBase" id="RU000320"/>
    </source>
</evidence>
<feature type="transmembrane region" description="Helical" evidence="5">
    <location>
        <begin position="208"/>
        <end position="232"/>
    </location>
</feature>
<comment type="function">
    <text evidence="5">NDH-1 shuttles electrons from NADH, via FMN and iron-sulfur (Fe-S) centers, to quinones in the respiratory chain. The immediate electron acceptor for the enzyme in this species is believed to be ubiquinone. Couples the redox reaction to proton translocation (for every two electrons transferred, four hydrogen ions are translocated across the cytoplasmic membrane), and thus conserves the redox energy in a proton gradient.</text>
</comment>
<dbReference type="GO" id="GO:0008137">
    <property type="term" value="F:NADH dehydrogenase (ubiquinone) activity"/>
    <property type="evidence" value="ECO:0007669"/>
    <property type="project" value="InterPro"/>
</dbReference>
<dbReference type="GO" id="GO:0042773">
    <property type="term" value="P:ATP synthesis coupled electron transport"/>
    <property type="evidence" value="ECO:0007669"/>
    <property type="project" value="InterPro"/>
</dbReference>
<dbReference type="RefSeq" id="WP_109572439.1">
    <property type="nucleotide sequence ID" value="NZ_UHJL01000001.1"/>
</dbReference>
<organism evidence="8 9">
    <name type="scientific">Fibrobacter succinogenes</name>
    <name type="common">Bacteroides succinogenes</name>
    <dbReference type="NCBI Taxonomy" id="833"/>
    <lineage>
        <taxon>Bacteria</taxon>
        <taxon>Pseudomonadati</taxon>
        <taxon>Fibrobacterota</taxon>
        <taxon>Fibrobacteria</taxon>
        <taxon>Fibrobacterales</taxon>
        <taxon>Fibrobacteraceae</taxon>
        <taxon>Fibrobacter</taxon>
    </lineage>
</organism>
<feature type="transmembrane region" description="Helical" evidence="5">
    <location>
        <begin position="244"/>
        <end position="268"/>
    </location>
</feature>
<dbReference type="NCBIfam" id="TIGR01770">
    <property type="entry name" value="NDH_I_N"/>
    <property type="match status" value="1"/>
</dbReference>
<dbReference type="GO" id="GO:0050136">
    <property type="term" value="F:NADH dehydrogenase (quinone) (non-electrogenic) activity"/>
    <property type="evidence" value="ECO:0007669"/>
    <property type="project" value="UniProtKB-UniRule"/>
</dbReference>
<evidence type="ECO:0000256" key="5">
    <source>
        <dbReference type="HAMAP-Rule" id="MF_00445"/>
    </source>
</evidence>
<evidence type="ECO:0000256" key="4">
    <source>
        <dbReference type="ARBA" id="ARBA00023136"/>
    </source>
</evidence>
<dbReference type="AlphaFoldDB" id="A0A380RXD1"/>
<feature type="transmembrane region" description="Helical" evidence="5">
    <location>
        <begin position="136"/>
        <end position="155"/>
    </location>
</feature>
<keyword evidence="2 5" id="KW-0812">Transmembrane</keyword>
<feature type="transmembrane region" description="Helical" evidence="5">
    <location>
        <begin position="6"/>
        <end position="30"/>
    </location>
</feature>
<feature type="transmembrane region" description="Helical" evidence="5">
    <location>
        <begin position="303"/>
        <end position="324"/>
    </location>
</feature>
<gene>
    <name evidence="5" type="primary">nuoN</name>
    <name evidence="8" type="ORF">SAMN05661053_1209</name>
</gene>
<comment type="subunit">
    <text evidence="5">NDH-1 is composed of 14 different subunits. Subunits NuoA, H, J, K, L, M, N constitute the membrane sector of the complex.</text>
</comment>
<evidence type="ECO:0000256" key="2">
    <source>
        <dbReference type="ARBA" id="ARBA00022692"/>
    </source>
</evidence>
<comment type="subcellular location">
    <subcellularLocation>
        <location evidence="5">Cell membrane</location>
        <topology evidence="5">Multi-pass membrane protein</topology>
    </subcellularLocation>
    <subcellularLocation>
        <location evidence="1">Endomembrane system</location>
        <topology evidence="1">Multi-pass membrane protein</topology>
    </subcellularLocation>
    <subcellularLocation>
        <location evidence="6">Membrane</location>
        <topology evidence="6">Multi-pass membrane protein</topology>
    </subcellularLocation>
</comment>
<proteinExistence type="inferred from homology"/>
<dbReference type="GO" id="GO:0048038">
    <property type="term" value="F:quinone binding"/>
    <property type="evidence" value="ECO:0007669"/>
    <property type="project" value="UniProtKB-KW"/>
</dbReference>
<feature type="transmembrane region" description="Helical" evidence="5">
    <location>
        <begin position="406"/>
        <end position="426"/>
    </location>
</feature>
<feature type="transmembrane region" description="Helical" evidence="5">
    <location>
        <begin position="167"/>
        <end position="188"/>
    </location>
</feature>
<keyword evidence="5" id="KW-1003">Cell membrane</keyword>
<evidence type="ECO:0000256" key="3">
    <source>
        <dbReference type="ARBA" id="ARBA00022989"/>
    </source>
</evidence>
<evidence type="ECO:0000313" key="9">
    <source>
        <dbReference type="Proteomes" id="UP000255423"/>
    </source>
</evidence>
<feature type="domain" description="NADH:quinone oxidoreductase/Mrp antiporter transmembrane" evidence="7">
    <location>
        <begin position="130"/>
        <end position="420"/>
    </location>
</feature>
<protein>
    <recommendedName>
        <fullName evidence="5">NADH-quinone oxidoreductase subunit N</fullName>
        <ecNumber evidence="5">7.1.1.-</ecNumber>
    </recommendedName>
    <alternativeName>
        <fullName evidence="5">NADH dehydrogenase I subunit N</fullName>
    </alternativeName>
    <alternativeName>
        <fullName evidence="5">NDH-1 subunit N</fullName>
    </alternativeName>
</protein>
<dbReference type="Proteomes" id="UP000255423">
    <property type="component" value="Unassembled WGS sequence"/>
</dbReference>
<dbReference type="HAMAP" id="MF_00445">
    <property type="entry name" value="NDH1_NuoN_1"/>
    <property type="match status" value="1"/>
</dbReference>
<feature type="transmembrane region" description="Helical" evidence="5">
    <location>
        <begin position="74"/>
        <end position="92"/>
    </location>
</feature>
<feature type="transmembrane region" description="Helical" evidence="5">
    <location>
        <begin position="113"/>
        <end position="130"/>
    </location>
</feature>
<evidence type="ECO:0000313" key="8">
    <source>
        <dbReference type="EMBL" id="SUQ19961.1"/>
    </source>
</evidence>
<keyword evidence="5" id="KW-0830">Ubiquinone</keyword>
<comment type="catalytic activity">
    <reaction evidence="5">
        <text>a quinone + NADH + 5 H(+)(in) = a quinol + NAD(+) + 4 H(+)(out)</text>
        <dbReference type="Rhea" id="RHEA:57888"/>
        <dbReference type="ChEBI" id="CHEBI:15378"/>
        <dbReference type="ChEBI" id="CHEBI:24646"/>
        <dbReference type="ChEBI" id="CHEBI:57540"/>
        <dbReference type="ChEBI" id="CHEBI:57945"/>
        <dbReference type="ChEBI" id="CHEBI:132124"/>
    </reaction>
</comment>
<dbReference type="GO" id="GO:0005886">
    <property type="term" value="C:plasma membrane"/>
    <property type="evidence" value="ECO:0007669"/>
    <property type="project" value="UniProtKB-SubCell"/>
</dbReference>
<feature type="transmembrane region" description="Helical" evidence="5">
    <location>
        <begin position="330"/>
        <end position="351"/>
    </location>
</feature>
<keyword evidence="5" id="KW-0813">Transport</keyword>
<dbReference type="Pfam" id="PF00361">
    <property type="entry name" value="Proton_antipo_M"/>
    <property type="match status" value="1"/>
</dbReference>
<name>A0A380RXD1_FIBSU</name>
<comment type="similarity">
    <text evidence="5">Belongs to the complex I subunit 2 family.</text>
</comment>
<feature type="transmembrane region" description="Helical" evidence="5">
    <location>
        <begin position="42"/>
        <end position="62"/>
    </location>
</feature>
<keyword evidence="3 5" id="KW-1133">Transmembrane helix</keyword>
<dbReference type="InterPro" id="IPR001750">
    <property type="entry name" value="ND/Mrp_TM"/>
</dbReference>
<dbReference type="EMBL" id="UHJL01000001">
    <property type="protein sequence ID" value="SUQ19961.1"/>
    <property type="molecule type" value="Genomic_DNA"/>
</dbReference>
<sequence>MTNFAIPNFILPDVLLLIFPFVVIGIRLFVTTQSKVPWRMANIGFIAIFFLLNFIPLASGNGKFFICNWKVDDFGVLMREVLMVSALLGMWLSKDYFEHGADKKPPMHQIAEFIGAIAFATFGGFTVVSACDLLTFFLGLEIATIPMYALAAWNKRDQYGSEAATKYILMGSVATAFELFGFSYLYGFSGSLHFNEIQAAVASGSSPLLWIAVLFLFCGIGFKLTLFPFYTWAPDVYEGAPTPVTAVLSVTSKATAIAFLVVLVYGPLSPIQDKIAPLIALLAGVTLFVGNLGALKQSRLRRFMAYSSIAQAGYIMIAMLGPATTAKTAIIYYLFVYAVSNYLAFFVFGIIGHHREETFQSLRGLSKQNPSLAIALAISMFSLAGIPPLAGFFGKFHLFFSGASTGHYALVAFAVLNNVIALFYYLQLIKAAWVDEPDGHLNPLRLTKRQREVIILLSIAVILLGFVPFLSNNIFAGFMN</sequence>
<keyword evidence="4 5" id="KW-0472">Membrane</keyword>
<keyword evidence="5" id="KW-0520">NAD</keyword>
<dbReference type="EC" id="7.1.1.-" evidence="5"/>
<dbReference type="GO" id="GO:0012505">
    <property type="term" value="C:endomembrane system"/>
    <property type="evidence" value="ECO:0007669"/>
    <property type="project" value="UniProtKB-SubCell"/>
</dbReference>
<dbReference type="PANTHER" id="PTHR22773">
    <property type="entry name" value="NADH DEHYDROGENASE"/>
    <property type="match status" value="1"/>
</dbReference>
<reference evidence="8 9" key="1">
    <citation type="submission" date="2017-08" db="EMBL/GenBank/DDBJ databases">
        <authorList>
            <person name="de Groot N.N."/>
        </authorList>
    </citation>
    <scope>NUCLEOTIDE SEQUENCE [LARGE SCALE GENOMIC DNA]</scope>
    <source>
        <strain evidence="8 9">HM2</strain>
    </source>
</reference>
<accession>A0A380RXD1</accession>
<keyword evidence="5" id="KW-0874">Quinone</keyword>
<evidence type="ECO:0000259" key="7">
    <source>
        <dbReference type="Pfam" id="PF00361"/>
    </source>
</evidence>
<feature type="transmembrane region" description="Helical" evidence="5">
    <location>
        <begin position="372"/>
        <end position="394"/>
    </location>
</feature>
<dbReference type="InterPro" id="IPR010096">
    <property type="entry name" value="NADH-Q_OxRdtase_suN/2"/>
</dbReference>
<feature type="transmembrane region" description="Helical" evidence="5">
    <location>
        <begin position="453"/>
        <end position="471"/>
    </location>
</feature>